<dbReference type="InterPro" id="IPR051786">
    <property type="entry name" value="ASN_synthetase/amidase"/>
</dbReference>
<keyword evidence="4 7" id="KW-0547">Nucleotide-binding</keyword>
<dbReference type="GO" id="GO:0005829">
    <property type="term" value="C:cytosol"/>
    <property type="evidence" value="ECO:0007669"/>
    <property type="project" value="TreeGrafter"/>
</dbReference>
<evidence type="ECO:0000256" key="5">
    <source>
        <dbReference type="ARBA" id="ARBA00022840"/>
    </source>
</evidence>
<dbReference type="EMBL" id="NOXS01000033">
    <property type="protein sequence ID" value="OYQ17903.1"/>
    <property type="molecule type" value="Genomic_DNA"/>
</dbReference>
<dbReference type="GO" id="GO:0005524">
    <property type="term" value="F:ATP binding"/>
    <property type="evidence" value="ECO:0007669"/>
    <property type="project" value="UniProtKB-KW"/>
</dbReference>
<evidence type="ECO:0000256" key="6">
    <source>
        <dbReference type="ARBA" id="ARBA00048741"/>
    </source>
</evidence>
<dbReference type="GO" id="GO:0006529">
    <property type="term" value="P:asparagine biosynthetic process"/>
    <property type="evidence" value="ECO:0007669"/>
    <property type="project" value="InterPro"/>
</dbReference>
<reference evidence="9 10" key="1">
    <citation type="submission" date="2017-07" db="EMBL/GenBank/DDBJ databases">
        <title>Elstera cyanobacteriorum sp. nov., a novel bacterium isolated from cyanobacterial aggregates in a eutrophic lake.</title>
        <authorList>
            <person name="Cai H."/>
        </authorList>
    </citation>
    <scope>NUCLEOTIDE SEQUENCE [LARGE SCALE GENOMIC DNA]</scope>
    <source>
        <strain evidence="9 10">TH019</strain>
    </source>
</reference>
<dbReference type="InterPro" id="IPR006426">
    <property type="entry name" value="Asn_synth_AEB"/>
</dbReference>
<organism evidence="9 10">
    <name type="scientific">Elstera cyanobacteriorum</name>
    <dbReference type="NCBI Taxonomy" id="2022747"/>
    <lineage>
        <taxon>Bacteria</taxon>
        <taxon>Pseudomonadati</taxon>
        <taxon>Pseudomonadota</taxon>
        <taxon>Alphaproteobacteria</taxon>
        <taxon>Rhodospirillales</taxon>
        <taxon>Rhodospirillaceae</taxon>
        <taxon>Elstera</taxon>
    </lineage>
</organism>
<dbReference type="InterPro" id="IPR014729">
    <property type="entry name" value="Rossmann-like_a/b/a_fold"/>
</dbReference>
<dbReference type="AlphaFoldDB" id="A0A255XLQ3"/>
<sequence>MSCFALAVDFEGGTAPSLRPGLALPDLQSLGSVETETAIFHHRQRRITPEDAWDVQPRQAAAGRFTLVCDGRLDNRADLADALGIDPRGEADSALMLAALIRWDVAATARMIGDFAFGFWDAATRRLLLGRDALGKRAVFWHRGRHGFFAASSLRDLLAQPAIPRDLNLERLADWAVETKLNDRRTAWQAIQRVPAGETIAFTASGDQTHIGWRADPTRRMRLKTDDAYVAAATDLLKTVIAPRTRASGPLAADVTGGLDSALVAVLAAQVIAPAHLGTVTALPTPGDPLTVAANAYASEADAVAALHRHAPGLVALPVSTDPADRVLDDERFFTLTGMPLRPGHNIGWLQPTYAAVKAAGGRVVLTGLSGNLSLSWDGLEGIGDHLRAGRVWPLWRDARSFGLEALWLNSGRQMLPEAWARWRHRRRGGTGQPWLDFAPLRPEFAAEAGIDGRIAARGYTSDFRYPGSSRAVRAGLFDVRQAISDQFSALRDYTGVEMRHPMNDPRFIDFCLALPVDQFLRKGVTRWLARRVAAPYLPAVQCAERRTGAQFPEFRADFARRRDQLQADLEAVERSATAQAMLDLPRLRAILEQSDTPEGLARLSRTDISVTFSRFLHLGRFIRWAEGGN</sequence>
<protein>
    <recommendedName>
        <fullName evidence="3">asparagine synthase (glutamine-hydrolyzing)</fullName>
        <ecNumber evidence="3">6.3.5.4</ecNumber>
    </recommendedName>
</protein>
<name>A0A255XLQ3_9PROT</name>
<keyword evidence="10" id="KW-1185">Reference proteome</keyword>
<feature type="domain" description="Glutamine amidotransferase type-2" evidence="8">
    <location>
        <begin position="1"/>
        <end position="205"/>
    </location>
</feature>
<comment type="catalytic activity">
    <reaction evidence="6">
        <text>L-aspartate + L-glutamine + ATP + H2O = L-asparagine + L-glutamate + AMP + diphosphate + H(+)</text>
        <dbReference type="Rhea" id="RHEA:12228"/>
        <dbReference type="ChEBI" id="CHEBI:15377"/>
        <dbReference type="ChEBI" id="CHEBI:15378"/>
        <dbReference type="ChEBI" id="CHEBI:29985"/>
        <dbReference type="ChEBI" id="CHEBI:29991"/>
        <dbReference type="ChEBI" id="CHEBI:30616"/>
        <dbReference type="ChEBI" id="CHEBI:33019"/>
        <dbReference type="ChEBI" id="CHEBI:58048"/>
        <dbReference type="ChEBI" id="CHEBI:58359"/>
        <dbReference type="ChEBI" id="CHEBI:456215"/>
        <dbReference type="EC" id="6.3.5.4"/>
    </reaction>
</comment>
<gene>
    <name evidence="9" type="ORF">CHR90_13090</name>
</gene>
<evidence type="ECO:0000313" key="9">
    <source>
        <dbReference type="EMBL" id="OYQ17903.1"/>
    </source>
</evidence>
<dbReference type="GO" id="GO:0004066">
    <property type="term" value="F:asparagine synthase (glutamine-hydrolyzing) activity"/>
    <property type="evidence" value="ECO:0007669"/>
    <property type="project" value="UniProtKB-EC"/>
</dbReference>
<comment type="pathway">
    <text evidence="1">Amino-acid biosynthesis; L-asparagine biosynthesis; L-asparagine from L-aspartate (L-Gln route): step 1/1.</text>
</comment>
<dbReference type="Pfam" id="PF00733">
    <property type="entry name" value="Asn_synthase"/>
    <property type="match status" value="1"/>
</dbReference>
<dbReference type="InterPro" id="IPR029055">
    <property type="entry name" value="Ntn_hydrolases_N"/>
</dbReference>
<dbReference type="Gene3D" id="3.40.50.620">
    <property type="entry name" value="HUPs"/>
    <property type="match status" value="2"/>
</dbReference>
<dbReference type="OrthoDB" id="9763290at2"/>
<evidence type="ECO:0000256" key="3">
    <source>
        <dbReference type="ARBA" id="ARBA00012737"/>
    </source>
</evidence>
<dbReference type="SUPFAM" id="SSF52402">
    <property type="entry name" value="Adenine nucleotide alpha hydrolases-like"/>
    <property type="match status" value="1"/>
</dbReference>
<dbReference type="Gene3D" id="3.60.20.10">
    <property type="entry name" value="Glutamine Phosphoribosylpyrophosphate, subunit 1, domain 1"/>
    <property type="match status" value="1"/>
</dbReference>
<accession>A0A255XLQ3</accession>
<dbReference type="PANTHER" id="PTHR43284:SF1">
    <property type="entry name" value="ASPARAGINE SYNTHETASE"/>
    <property type="match status" value="1"/>
</dbReference>
<dbReference type="Pfam" id="PF13522">
    <property type="entry name" value="GATase_6"/>
    <property type="match status" value="1"/>
</dbReference>
<dbReference type="InterPro" id="IPR001962">
    <property type="entry name" value="Asn_synthase"/>
</dbReference>
<evidence type="ECO:0000259" key="8">
    <source>
        <dbReference type="PROSITE" id="PS51278"/>
    </source>
</evidence>
<feature type="binding site" evidence="7">
    <location>
        <position position="92"/>
    </location>
    <ligand>
        <name>L-glutamine</name>
        <dbReference type="ChEBI" id="CHEBI:58359"/>
    </ligand>
</feature>
<keyword evidence="5 7" id="KW-0067">ATP-binding</keyword>
<dbReference type="EC" id="6.3.5.4" evidence="3"/>
<dbReference type="RefSeq" id="WP_094409465.1">
    <property type="nucleotide sequence ID" value="NZ_BMJZ01000002.1"/>
</dbReference>
<evidence type="ECO:0000256" key="7">
    <source>
        <dbReference type="PIRSR" id="PIRSR001589-2"/>
    </source>
</evidence>
<dbReference type="InterPro" id="IPR017932">
    <property type="entry name" value="GATase_2_dom"/>
</dbReference>
<evidence type="ECO:0000256" key="1">
    <source>
        <dbReference type="ARBA" id="ARBA00005187"/>
    </source>
</evidence>
<comment type="caution">
    <text evidence="9">The sequence shown here is derived from an EMBL/GenBank/DDBJ whole genome shotgun (WGS) entry which is preliminary data.</text>
</comment>
<evidence type="ECO:0000256" key="4">
    <source>
        <dbReference type="ARBA" id="ARBA00022741"/>
    </source>
</evidence>
<evidence type="ECO:0000313" key="10">
    <source>
        <dbReference type="Proteomes" id="UP000216361"/>
    </source>
</evidence>
<evidence type="ECO:0000256" key="2">
    <source>
        <dbReference type="ARBA" id="ARBA00005752"/>
    </source>
</evidence>
<comment type="similarity">
    <text evidence="2">Belongs to the asparagine synthetase family.</text>
</comment>
<dbReference type="PIRSF" id="PIRSF001589">
    <property type="entry name" value="Asn_synthetase_glu-h"/>
    <property type="match status" value="1"/>
</dbReference>
<dbReference type="PANTHER" id="PTHR43284">
    <property type="entry name" value="ASPARAGINE SYNTHETASE (GLUTAMINE-HYDROLYZING)"/>
    <property type="match status" value="1"/>
</dbReference>
<proteinExistence type="inferred from homology"/>
<dbReference type="SUPFAM" id="SSF56235">
    <property type="entry name" value="N-terminal nucleophile aminohydrolases (Ntn hydrolases)"/>
    <property type="match status" value="1"/>
</dbReference>
<dbReference type="Proteomes" id="UP000216361">
    <property type="component" value="Unassembled WGS sequence"/>
</dbReference>
<dbReference type="PROSITE" id="PS51278">
    <property type="entry name" value="GATASE_TYPE_2"/>
    <property type="match status" value="1"/>
</dbReference>